<feature type="transmembrane region" description="Helical" evidence="6">
    <location>
        <begin position="263"/>
        <end position="288"/>
    </location>
</feature>
<gene>
    <name evidence="8" type="ORF">BCR42DRAFT_374487</name>
</gene>
<comment type="subcellular location">
    <subcellularLocation>
        <location evidence="1 6">Endoplasmic reticulum membrane</location>
        <topology evidence="1 6">Multi-pass membrane protein</topology>
    </subcellularLocation>
</comment>
<evidence type="ECO:0000259" key="7">
    <source>
        <dbReference type="PROSITE" id="PS50845"/>
    </source>
</evidence>
<keyword evidence="3 6" id="KW-0256">Endoplasmic reticulum</keyword>
<dbReference type="OrthoDB" id="567788at2759"/>
<dbReference type="Proteomes" id="UP000193560">
    <property type="component" value="Unassembled WGS sequence"/>
</dbReference>
<keyword evidence="4 6" id="KW-1133">Transmembrane helix</keyword>
<evidence type="ECO:0000256" key="2">
    <source>
        <dbReference type="ARBA" id="ARBA00022692"/>
    </source>
</evidence>
<dbReference type="AlphaFoldDB" id="A0A1X2IIZ5"/>
<reference evidence="8 9" key="1">
    <citation type="submission" date="2016-07" db="EMBL/GenBank/DDBJ databases">
        <title>Pervasive Adenine N6-methylation of Active Genes in Fungi.</title>
        <authorList>
            <consortium name="DOE Joint Genome Institute"/>
            <person name="Mondo S.J."/>
            <person name="Dannebaum R.O."/>
            <person name="Kuo R.C."/>
            <person name="Labutti K."/>
            <person name="Haridas S."/>
            <person name="Kuo A."/>
            <person name="Salamov A."/>
            <person name="Ahrendt S.R."/>
            <person name="Lipzen A."/>
            <person name="Sullivan W."/>
            <person name="Andreopoulos W.B."/>
            <person name="Clum A."/>
            <person name="Lindquist E."/>
            <person name="Daum C."/>
            <person name="Ramamoorthy G.K."/>
            <person name="Gryganskyi A."/>
            <person name="Culley D."/>
            <person name="Magnuson J.K."/>
            <person name="James T.Y."/>
            <person name="O'Malley M.A."/>
            <person name="Stajich J.E."/>
            <person name="Spatafora J.W."/>
            <person name="Visel A."/>
            <person name="Grigoriev I.V."/>
        </authorList>
    </citation>
    <scope>NUCLEOTIDE SEQUENCE [LARGE SCALE GENOMIC DNA]</scope>
    <source>
        <strain evidence="8 9">NRRL 1336</strain>
    </source>
</reference>
<dbReference type="STRING" id="90262.A0A1X2IIZ5"/>
<evidence type="ECO:0000256" key="4">
    <source>
        <dbReference type="ARBA" id="ARBA00022989"/>
    </source>
</evidence>
<evidence type="ECO:0000313" key="8">
    <source>
        <dbReference type="EMBL" id="ORZ17290.1"/>
    </source>
</evidence>
<evidence type="ECO:0000256" key="1">
    <source>
        <dbReference type="ARBA" id="ARBA00004477"/>
    </source>
</evidence>
<evidence type="ECO:0000256" key="6">
    <source>
        <dbReference type="RuleBase" id="RU363132"/>
    </source>
</evidence>
<dbReference type="Pfam" id="PF02453">
    <property type="entry name" value="Reticulon"/>
    <property type="match status" value="1"/>
</dbReference>
<proteinExistence type="predicted"/>
<feature type="transmembrane region" description="Helical" evidence="6">
    <location>
        <begin position="166"/>
        <end position="185"/>
    </location>
</feature>
<keyword evidence="5 6" id="KW-0472">Membrane</keyword>
<organism evidence="8 9">
    <name type="scientific">Absidia repens</name>
    <dbReference type="NCBI Taxonomy" id="90262"/>
    <lineage>
        <taxon>Eukaryota</taxon>
        <taxon>Fungi</taxon>
        <taxon>Fungi incertae sedis</taxon>
        <taxon>Mucoromycota</taxon>
        <taxon>Mucoromycotina</taxon>
        <taxon>Mucoromycetes</taxon>
        <taxon>Mucorales</taxon>
        <taxon>Cunninghamellaceae</taxon>
        <taxon>Absidia</taxon>
    </lineage>
</organism>
<dbReference type="PROSITE" id="PS50845">
    <property type="entry name" value="RETICULON"/>
    <property type="match status" value="1"/>
</dbReference>
<dbReference type="EMBL" id="MCGE01000010">
    <property type="protein sequence ID" value="ORZ17290.1"/>
    <property type="molecule type" value="Genomic_DNA"/>
</dbReference>
<evidence type="ECO:0000256" key="5">
    <source>
        <dbReference type="ARBA" id="ARBA00023136"/>
    </source>
</evidence>
<evidence type="ECO:0000313" key="9">
    <source>
        <dbReference type="Proteomes" id="UP000193560"/>
    </source>
</evidence>
<dbReference type="GO" id="GO:0005789">
    <property type="term" value="C:endoplasmic reticulum membrane"/>
    <property type="evidence" value="ECO:0007669"/>
    <property type="project" value="UniProtKB-SubCell"/>
</dbReference>
<dbReference type="InterPro" id="IPR003388">
    <property type="entry name" value="Reticulon"/>
</dbReference>
<keyword evidence="9" id="KW-1185">Reference proteome</keyword>
<sequence length="406" mass="46080">MIDILSPSFTNGHKYMGKSNVTTATTPAEGIAPPSPRLSMDENTLAMLMEDKQLQENKRTSAVLDQSMVEEEPEELLQTIQANDDQSTSKKPIIDTSMNMVSDAHYINHNKNFPYQSPTAVEFAHDPSTYLVNKTKSLVYWEYPSHSAGLLCFILGGTWMTRYYSVLYLLSGLFTVVTSINWMYVNVNFHSHRILSGKRAETILHPHGGRLLAQKRRTWFTEAQVDHACEVTMNLMEGILKQVIDLVLIEDSVRSIYAVGISFMVWTLASLLSMKTMVMVMTVISFVVPRLYLEHQEKVDAWVLERKQKAHLWAQRHHAQCQTWLRQYHIAGQYLMAGLTVCYQSLSQLTLFLYEKQQQWIKQRQHAATALKQKEVQAPTTADTAADDDVVKTAAVDEADDASVAN</sequence>
<name>A0A1X2IIZ5_9FUNG</name>
<comment type="caution">
    <text evidence="8">The sequence shown here is derived from an EMBL/GenBank/DDBJ whole genome shotgun (WGS) entry which is preliminary data.</text>
</comment>
<evidence type="ECO:0000256" key="3">
    <source>
        <dbReference type="ARBA" id="ARBA00022824"/>
    </source>
</evidence>
<protein>
    <recommendedName>
        <fullName evidence="6">Reticulon-like protein</fullName>
    </recommendedName>
</protein>
<accession>A0A1X2IIZ5</accession>
<feature type="domain" description="Reticulon" evidence="7">
    <location>
        <begin position="135"/>
        <end position="312"/>
    </location>
</feature>
<keyword evidence="2 6" id="KW-0812">Transmembrane</keyword>